<accession>A0A1H4XRD8</accession>
<dbReference type="Proteomes" id="UP000182241">
    <property type="component" value="Unassembled WGS sequence"/>
</dbReference>
<sequence>MTPHRPRKPRPEVPAVALLKEWREHVEQTERRVRDGDHGYNTGCECCDGIVLTDARDRLESIMRNGGRRAHRLRVSVEVLDRRFLLVTTDDPNSWRSQSWWRRRVPNG</sequence>
<dbReference type="RefSeq" id="WP_068739268.1">
    <property type="nucleotide sequence ID" value="NZ_CBDRGN010000003.1"/>
</dbReference>
<evidence type="ECO:0000313" key="1">
    <source>
        <dbReference type="EMBL" id="SED08193.1"/>
    </source>
</evidence>
<name>A0A1H4XRD8_TSUTY</name>
<reference evidence="2" key="1">
    <citation type="submission" date="2016-10" db="EMBL/GenBank/DDBJ databases">
        <authorList>
            <person name="Varghese N."/>
            <person name="Submissions S."/>
        </authorList>
    </citation>
    <scope>NUCLEOTIDE SEQUENCE [LARGE SCALE GENOMIC DNA]</scope>
    <source>
        <strain evidence="2">DSM 44234</strain>
    </source>
</reference>
<evidence type="ECO:0000313" key="2">
    <source>
        <dbReference type="Proteomes" id="UP000182241"/>
    </source>
</evidence>
<gene>
    <name evidence="1" type="ORF">SAMN04489793_3921</name>
</gene>
<keyword evidence="2" id="KW-1185">Reference proteome</keyword>
<proteinExistence type="predicted"/>
<protein>
    <submittedName>
        <fullName evidence="1">Uncharacterized protein</fullName>
    </submittedName>
</protein>
<dbReference type="STRING" id="57704.SAMN04489793_3921"/>
<dbReference type="EMBL" id="FNSA01000003">
    <property type="protein sequence ID" value="SED08193.1"/>
    <property type="molecule type" value="Genomic_DNA"/>
</dbReference>
<organism evidence="1 2">
    <name type="scientific">Tsukamurella tyrosinosolvens</name>
    <dbReference type="NCBI Taxonomy" id="57704"/>
    <lineage>
        <taxon>Bacteria</taxon>
        <taxon>Bacillati</taxon>
        <taxon>Actinomycetota</taxon>
        <taxon>Actinomycetes</taxon>
        <taxon>Mycobacteriales</taxon>
        <taxon>Tsukamurellaceae</taxon>
        <taxon>Tsukamurella</taxon>
    </lineage>
</organism>
<dbReference type="AlphaFoldDB" id="A0A1H4XRD8"/>
<dbReference type="OrthoDB" id="3827458at2"/>